<accession>A0ACC2TSC0</accession>
<dbReference type="EMBL" id="QTSX02002201">
    <property type="protein sequence ID" value="KAJ9077376.1"/>
    <property type="molecule type" value="Genomic_DNA"/>
</dbReference>
<dbReference type="EC" id="2.3.1.22" evidence="1"/>
<evidence type="ECO:0000313" key="1">
    <source>
        <dbReference type="EMBL" id="KAJ9077376.1"/>
    </source>
</evidence>
<reference evidence="1" key="1">
    <citation type="submission" date="2022-04" db="EMBL/GenBank/DDBJ databases">
        <title>Genome of the entomopathogenic fungus Entomophthora muscae.</title>
        <authorList>
            <person name="Elya C."/>
            <person name="Lovett B.R."/>
            <person name="Lee E."/>
            <person name="Macias A.M."/>
            <person name="Hajek A.E."/>
            <person name="De Bivort B.L."/>
            <person name="Kasson M.T."/>
            <person name="De Fine Licht H.H."/>
            <person name="Stajich J.E."/>
        </authorList>
    </citation>
    <scope>NUCLEOTIDE SEQUENCE</scope>
    <source>
        <strain evidence="1">Berkeley</strain>
    </source>
</reference>
<dbReference type="Proteomes" id="UP001165960">
    <property type="component" value="Unassembled WGS sequence"/>
</dbReference>
<organism evidence="1 2">
    <name type="scientific">Entomophthora muscae</name>
    <dbReference type="NCBI Taxonomy" id="34485"/>
    <lineage>
        <taxon>Eukaryota</taxon>
        <taxon>Fungi</taxon>
        <taxon>Fungi incertae sedis</taxon>
        <taxon>Zoopagomycota</taxon>
        <taxon>Entomophthoromycotina</taxon>
        <taxon>Entomophthoromycetes</taxon>
        <taxon>Entomophthorales</taxon>
        <taxon>Entomophthoraceae</taxon>
        <taxon>Entomophthora</taxon>
    </lineage>
</organism>
<gene>
    <name evidence="1" type="primary">DGA1_21</name>
    <name evidence="1" type="ORF">DSO57_1017172</name>
</gene>
<proteinExistence type="predicted"/>
<sequence length="59" mass="6572">MTTVVGKPIPVAKNPSPTQEEIASTHAKYVAALKDLYDRNAAEYHPRRFGPPPELRLVE</sequence>
<keyword evidence="1" id="KW-0808">Transferase</keyword>
<comment type="caution">
    <text evidence="1">The sequence shown here is derived from an EMBL/GenBank/DDBJ whole genome shotgun (WGS) entry which is preliminary data.</text>
</comment>
<name>A0ACC2TSC0_9FUNG</name>
<keyword evidence="2" id="KW-1185">Reference proteome</keyword>
<evidence type="ECO:0000313" key="2">
    <source>
        <dbReference type="Proteomes" id="UP001165960"/>
    </source>
</evidence>
<keyword evidence="1" id="KW-0012">Acyltransferase</keyword>
<protein>
    <submittedName>
        <fullName evidence="1">Diacylglycerol O-acyltransferase 1</fullName>
        <ecNumber evidence="1">2.3.1.22</ecNumber>
    </submittedName>
</protein>